<dbReference type="InterPro" id="IPR045851">
    <property type="entry name" value="AMP-bd_C_sf"/>
</dbReference>
<feature type="domain" description="AMP-dependent synthetase/ligase" evidence="9">
    <location>
        <begin position="38"/>
        <end position="424"/>
    </location>
</feature>
<dbReference type="PANTHER" id="PTHR43767:SF8">
    <property type="entry name" value="LONG-CHAIN-FATTY-ACID--COA LIGASE"/>
    <property type="match status" value="1"/>
</dbReference>
<dbReference type="PROSITE" id="PS00455">
    <property type="entry name" value="AMP_BINDING"/>
    <property type="match status" value="1"/>
</dbReference>
<gene>
    <name evidence="11" type="primary">fadD</name>
    <name evidence="11" type="ORF">NCTC13337_01836</name>
</gene>
<accession>A0A380MVS1</accession>
<reference evidence="11 12" key="1">
    <citation type="submission" date="2018-06" db="EMBL/GenBank/DDBJ databases">
        <authorList>
            <consortium name="Pathogen Informatics"/>
            <person name="Doyle S."/>
        </authorList>
    </citation>
    <scope>NUCLEOTIDE SEQUENCE [LARGE SCALE GENOMIC DNA]</scope>
    <source>
        <strain evidence="11 12">NCTC13337</strain>
    </source>
</reference>
<comment type="similarity">
    <text evidence="3">Belongs to the ATP-dependent AMP-binding enzyme family.</text>
</comment>
<evidence type="ECO:0000259" key="10">
    <source>
        <dbReference type="Pfam" id="PF13193"/>
    </source>
</evidence>
<evidence type="ECO:0000256" key="7">
    <source>
        <dbReference type="ARBA" id="ARBA00039545"/>
    </source>
</evidence>
<evidence type="ECO:0000313" key="11">
    <source>
        <dbReference type="EMBL" id="SUO96382.1"/>
    </source>
</evidence>
<dbReference type="Pfam" id="PF00501">
    <property type="entry name" value="AMP-binding"/>
    <property type="match status" value="1"/>
</dbReference>
<dbReference type="CDD" id="cd05936">
    <property type="entry name" value="FC-FACS_FadD_like"/>
    <property type="match status" value="1"/>
</dbReference>
<dbReference type="InterPro" id="IPR025110">
    <property type="entry name" value="AMP-bd_C"/>
</dbReference>
<evidence type="ECO:0000256" key="5">
    <source>
        <dbReference type="ARBA" id="ARBA00023136"/>
    </source>
</evidence>
<dbReference type="PANTHER" id="PTHR43767">
    <property type="entry name" value="LONG-CHAIN-FATTY-ACID--COA LIGASE"/>
    <property type="match status" value="1"/>
</dbReference>
<dbReference type="InterPro" id="IPR020845">
    <property type="entry name" value="AMP-binding_CS"/>
</dbReference>
<evidence type="ECO:0000256" key="1">
    <source>
        <dbReference type="ARBA" id="ARBA00004170"/>
    </source>
</evidence>
<dbReference type="AlphaFoldDB" id="A0A380MVS1"/>
<dbReference type="GO" id="GO:0004467">
    <property type="term" value="F:long-chain fatty acid-CoA ligase activity"/>
    <property type="evidence" value="ECO:0007669"/>
    <property type="project" value="UniProtKB-EC"/>
</dbReference>
<dbReference type="InterPro" id="IPR000873">
    <property type="entry name" value="AMP-dep_synth/lig_dom"/>
</dbReference>
<sequence>MNEVVPTPWLDQYPEEIPRELTSSPYDNLSAFIYSLGERYGDLPAFTNFETTLSFNETIKRAEEFAAYLQKTLGYKKGDRFAIMMPNLLQYPIAMYGCLLLGVEIVNVNPLYTARELSHQLKDANVRGILIAENFAHTLSEVRSELPNIQDIIITRFGDEHVFWKGVIINFVIRYIKKLVPNYQFSNAISYKEVMKQGVALSFESPTLSAEDVAMLQYTGGTTGRAKGAMLTHGNILSNLRQVDCWVGSAINQKSLICITPLPMYHIFCCTVNALCFPGLGMHSILITNPRDMKSFINTLKKHPFSVMTGLNTLFKGLMNQPDFAKLDFSQIKFVVSGGMPLEQTVSERWQEITGNVIIEGYGLTETSPIVAVNWLFNDKFTNGIGYPLPSTIVSIRNEDGSLSDEGEPGELWVKGPQVMQGYWNQTEETKDAITEDGWFKTGDMATMNQRGFLKIVDRKKDMILVSGFNVYPTEIEEVLSKHPDVMEVAVIGVNCSDSGERAKAFIVKTPNSQLTEADLKQYASENLTNYKRPKAYEFIEELPKSNVGKVLRKELVKREKDKQISNIVKSTKKQDVL</sequence>
<organism evidence="11 12">
    <name type="scientific">Suttonella ornithocola</name>
    <dbReference type="NCBI Taxonomy" id="279832"/>
    <lineage>
        <taxon>Bacteria</taxon>
        <taxon>Pseudomonadati</taxon>
        <taxon>Pseudomonadota</taxon>
        <taxon>Gammaproteobacteria</taxon>
        <taxon>Cardiobacteriales</taxon>
        <taxon>Cardiobacteriaceae</taxon>
        <taxon>Suttonella</taxon>
    </lineage>
</organism>
<dbReference type="Pfam" id="PF13193">
    <property type="entry name" value="AMP-binding_C"/>
    <property type="match status" value="1"/>
</dbReference>
<evidence type="ECO:0000256" key="4">
    <source>
        <dbReference type="ARBA" id="ARBA00022598"/>
    </source>
</evidence>
<protein>
    <recommendedName>
        <fullName evidence="7">Long-chain-fatty-acid--CoA ligase</fullName>
        <ecNumber evidence="6">6.2.1.3</ecNumber>
    </recommendedName>
    <alternativeName>
        <fullName evidence="8">Long-chain acyl-CoA synthetase</fullName>
    </alternativeName>
</protein>
<dbReference type="Gene3D" id="3.40.50.980">
    <property type="match status" value="2"/>
</dbReference>
<proteinExistence type="inferred from homology"/>
<dbReference type="Proteomes" id="UP000254601">
    <property type="component" value="Unassembled WGS sequence"/>
</dbReference>
<keyword evidence="4 11" id="KW-0436">Ligase</keyword>
<dbReference type="Gene3D" id="3.30.300.30">
    <property type="match status" value="1"/>
</dbReference>
<dbReference type="RefSeq" id="WP_072576264.1">
    <property type="nucleotide sequence ID" value="NZ_LWHB01000061.1"/>
</dbReference>
<keyword evidence="12" id="KW-1185">Reference proteome</keyword>
<dbReference type="InterPro" id="IPR050237">
    <property type="entry name" value="ATP-dep_AMP-bd_enzyme"/>
</dbReference>
<name>A0A380MVS1_9GAMM</name>
<comment type="subcellular location">
    <subcellularLocation>
        <location evidence="1">Membrane</location>
        <topology evidence="1">Peripheral membrane protein</topology>
    </subcellularLocation>
</comment>
<dbReference type="GO" id="GO:0016020">
    <property type="term" value="C:membrane"/>
    <property type="evidence" value="ECO:0007669"/>
    <property type="project" value="UniProtKB-SubCell"/>
</dbReference>
<evidence type="ECO:0000256" key="6">
    <source>
        <dbReference type="ARBA" id="ARBA00026121"/>
    </source>
</evidence>
<dbReference type="SUPFAM" id="SSF56801">
    <property type="entry name" value="Acetyl-CoA synthetase-like"/>
    <property type="match status" value="1"/>
</dbReference>
<dbReference type="EC" id="6.2.1.3" evidence="6"/>
<evidence type="ECO:0000259" key="9">
    <source>
        <dbReference type="Pfam" id="PF00501"/>
    </source>
</evidence>
<dbReference type="OrthoDB" id="9803968at2"/>
<feature type="domain" description="AMP-binding enzyme C-terminal" evidence="10">
    <location>
        <begin position="475"/>
        <end position="550"/>
    </location>
</feature>
<dbReference type="Gene3D" id="2.30.38.10">
    <property type="entry name" value="Luciferase, Domain 3"/>
    <property type="match status" value="1"/>
</dbReference>
<keyword evidence="5" id="KW-0472">Membrane</keyword>
<evidence type="ECO:0000313" key="12">
    <source>
        <dbReference type="Proteomes" id="UP000254601"/>
    </source>
</evidence>
<evidence type="ECO:0000256" key="2">
    <source>
        <dbReference type="ARBA" id="ARBA00005005"/>
    </source>
</evidence>
<comment type="pathway">
    <text evidence="2">Lipid metabolism; fatty acid beta-oxidation.</text>
</comment>
<evidence type="ECO:0000256" key="3">
    <source>
        <dbReference type="ARBA" id="ARBA00006432"/>
    </source>
</evidence>
<dbReference type="FunFam" id="3.40.50.12780:FF:000003">
    <property type="entry name" value="Long-chain-fatty-acid--CoA ligase FadD"/>
    <property type="match status" value="1"/>
</dbReference>
<evidence type="ECO:0000256" key="8">
    <source>
        <dbReference type="ARBA" id="ARBA00042773"/>
    </source>
</evidence>
<dbReference type="EMBL" id="UHIC01000001">
    <property type="protein sequence ID" value="SUO96382.1"/>
    <property type="molecule type" value="Genomic_DNA"/>
</dbReference>